<dbReference type="Pfam" id="PF00106">
    <property type="entry name" value="adh_short"/>
    <property type="match status" value="1"/>
</dbReference>
<dbReference type="SUPFAM" id="SSF51735">
    <property type="entry name" value="NAD(P)-binding Rossmann-fold domains"/>
    <property type="match status" value="1"/>
</dbReference>
<comment type="similarity">
    <text evidence="2">Belongs to the short-chain dehydrogenases/reductases (SDR) family.</text>
</comment>
<dbReference type="RefSeq" id="WP_169584896.1">
    <property type="nucleotide sequence ID" value="NZ_VCQU01000001.1"/>
</dbReference>
<protein>
    <submittedName>
        <fullName evidence="4">SDR family NAD(P)-dependent oxidoreductase</fullName>
    </submittedName>
</protein>
<dbReference type="InterPro" id="IPR057326">
    <property type="entry name" value="KR_dom"/>
</dbReference>
<evidence type="ECO:0000313" key="5">
    <source>
        <dbReference type="Proteomes" id="UP000535543"/>
    </source>
</evidence>
<dbReference type="PANTHER" id="PTHR43157">
    <property type="entry name" value="PHOSPHATIDYLINOSITOL-GLYCAN BIOSYNTHESIS CLASS F PROTEIN-RELATED"/>
    <property type="match status" value="1"/>
</dbReference>
<comment type="caution">
    <text evidence="4">The sequence shown here is derived from an EMBL/GenBank/DDBJ whole genome shotgun (WGS) entry which is preliminary data.</text>
</comment>
<dbReference type="PRINTS" id="PR00080">
    <property type="entry name" value="SDRFAMILY"/>
</dbReference>
<dbReference type="GO" id="GO:0016491">
    <property type="term" value="F:oxidoreductase activity"/>
    <property type="evidence" value="ECO:0007669"/>
    <property type="project" value="UniProtKB-KW"/>
</dbReference>
<dbReference type="InterPro" id="IPR036291">
    <property type="entry name" value="NAD(P)-bd_dom_sf"/>
</dbReference>
<dbReference type="InterPro" id="IPR002347">
    <property type="entry name" value="SDR_fam"/>
</dbReference>
<gene>
    <name evidence="4" type="ORF">FGL95_04110</name>
</gene>
<sequence>MSKTVVVTGGNSGIGLASAHELASRGAKVVLACRNQTKAEAARDEIVGRTPGADVDIMSVDLSSFEHIHRFAADLAQQHPKVDVLVNNAGAVPQKQQYTEEGFELQFGANYLGAFLLTHLVLPQLEAAAADTGDARIIHLSSIAHNVGRIDPSTFRGRKRYISFNAYTQSKLANLMFSNTLARRLPDGISTYALHPGGVDSEIWRELPSLVYRVIKLGLISPEKAAKLIADLSLSSEYLGKSGSFHTAQPPTPVSRTARDEAKQDDLYNRSVALTGIEGLPIR</sequence>
<dbReference type="Proteomes" id="UP000535543">
    <property type="component" value="Unassembled WGS sequence"/>
</dbReference>
<evidence type="ECO:0000259" key="3">
    <source>
        <dbReference type="SMART" id="SM00822"/>
    </source>
</evidence>
<organism evidence="4 5">
    <name type="scientific">Antrihabitans stalactiti</name>
    <dbReference type="NCBI Taxonomy" id="2584121"/>
    <lineage>
        <taxon>Bacteria</taxon>
        <taxon>Bacillati</taxon>
        <taxon>Actinomycetota</taxon>
        <taxon>Actinomycetes</taxon>
        <taxon>Mycobacteriales</taxon>
        <taxon>Nocardiaceae</taxon>
        <taxon>Antrihabitans</taxon>
    </lineage>
</organism>
<keyword evidence="5" id="KW-1185">Reference proteome</keyword>
<keyword evidence="1" id="KW-0560">Oxidoreductase</keyword>
<reference evidence="4 5" key="1">
    <citation type="submission" date="2019-05" db="EMBL/GenBank/DDBJ databases">
        <authorList>
            <person name="Lee S.D."/>
        </authorList>
    </citation>
    <scope>NUCLEOTIDE SEQUENCE [LARGE SCALE GENOMIC DNA]</scope>
    <source>
        <strain evidence="4 5">YC2-7</strain>
    </source>
</reference>
<accession>A0A848K6S6</accession>
<reference evidence="4 5" key="2">
    <citation type="submission" date="2020-06" db="EMBL/GenBank/DDBJ databases">
        <title>Antribacter stalactiti gen. nov., sp. nov., a new member of the family Nacardiaceae isolated from a cave.</title>
        <authorList>
            <person name="Kim I.S."/>
        </authorList>
    </citation>
    <scope>NUCLEOTIDE SEQUENCE [LARGE SCALE GENOMIC DNA]</scope>
    <source>
        <strain evidence="4 5">YC2-7</strain>
    </source>
</reference>
<evidence type="ECO:0000256" key="1">
    <source>
        <dbReference type="ARBA" id="ARBA00023002"/>
    </source>
</evidence>
<dbReference type="SMART" id="SM00822">
    <property type="entry name" value="PKS_KR"/>
    <property type="match status" value="1"/>
</dbReference>
<dbReference type="Gene3D" id="3.40.50.720">
    <property type="entry name" value="NAD(P)-binding Rossmann-like Domain"/>
    <property type="match status" value="1"/>
</dbReference>
<dbReference type="PRINTS" id="PR00081">
    <property type="entry name" value="GDHRDH"/>
</dbReference>
<evidence type="ECO:0000256" key="2">
    <source>
        <dbReference type="RuleBase" id="RU000363"/>
    </source>
</evidence>
<proteinExistence type="inferred from homology"/>
<dbReference type="PANTHER" id="PTHR43157:SF31">
    <property type="entry name" value="PHOSPHATIDYLINOSITOL-GLYCAN BIOSYNTHESIS CLASS F PROTEIN"/>
    <property type="match status" value="1"/>
</dbReference>
<evidence type="ECO:0000313" key="4">
    <source>
        <dbReference type="EMBL" id="NMN94221.1"/>
    </source>
</evidence>
<name>A0A848K6S6_9NOCA</name>
<feature type="domain" description="Ketoreductase" evidence="3">
    <location>
        <begin position="3"/>
        <end position="207"/>
    </location>
</feature>
<dbReference type="AlphaFoldDB" id="A0A848K6S6"/>
<dbReference type="EMBL" id="VCQU01000001">
    <property type="protein sequence ID" value="NMN94221.1"/>
    <property type="molecule type" value="Genomic_DNA"/>
</dbReference>